<name>A0AAE3VPC4_9HYPH</name>
<dbReference type="GO" id="GO:0046872">
    <property type="term" value="F:metal ion binding"/>
    <property type="evidence" value="ECO:0007669"/>
    <property type="project" value="UniProtKB-KW"/>
</dbReference>
<keyword evidence="2" id="KW-0378">Hydrolase</keyword>
<evidence type="ECO:0000259" key="5">
    <source>
        <dbReference type="Pfam" id="PF00149"/>
    </source>
</evidence>
<proteinExistence type="inferred from homology"/>
<dbReference type="EMBL" id="JAUSUL010000002">
    <property type="protein sequence ID" value="MDQ0316344.1"/>
    <property type="molecule type" value="Genomic_DNA"/>
</dbReference>
<evidence type="ECO:0000313" key="7">
    <source>
        <dbReference type="Proteomes" id="UP001229244"/>
    </source>
</evidence>
<keyword evidence="3" id="KW-0408">Iron</keyword>
<comment type="caution">
    <text evidence="6">The sequence shown here is derived from an EMBL/GenBank/DDBJ whole genome shotgun (WGS) entry which is preliminary data.</text>
</comment>
<evidence type="ECO:0000313" key="6">
    <source>
        <dbReference type="EMBL" id="MDQ0316344.1"/>
    </source>
</evidence>
<dbReference type="InterPro" id="IPR029052">
    <property type="entry name" value="Metallo-depent_PP-like"/>
</dbReference>
<reference evidence="6" key="1">
    <citation type="submission" date="2023-07" db="EMBL/GenBank/DDBJ databases">
        <title>Genomic Encyclopedia of Type Strains, Phase IV (KMG-IV): sequencing the most valuable type-strain genomes for metagenomic binning, comparative biology and taxonomic classification.</title>
        <authorList>
            <person name="Goeker M."/>
        </authorList>
    </citation>
    <scope>NUCLEOTIDE SEQUENCE</scope>
    <source>
        <strain evidence="6">DSM 21202</strain>
    </source>
</reference>
<dbReference type="InterPro" id="IPR004843">
    <property type="entry name" value="Calcineurin-like_PHP"/>
</dbReference>
<dbReference type="Gene3D" id="3.30.750.180">
    <property type="entry name" value="GpdQ, beta-strand dimerisation domain"/>
    <property type="match status" value="1"/>
</dbReference>
<protein>
    <submittedName>
        <fullName evidence="6">3',5'-cyclic AMP phosphodiesterase CpdA</fullName>
    </submittedName>
</protein>
<dbReference type="InterPro" id="IPR026575">
    <property type="entry name" value="GpdQ/CpdA-like"/>
</dbReference>
<feature type="domain" description="Calcineurin-like phosphoesterase" evidence="5">
    <location>
        <begin position="3"/>
        <end position="199"/>
    </location>
</feature>
<dbReference type="PANTHER" id="PTHR42988:SF2">
    <property type="entry name" value="CYCLIC NUCLEOTIDE PHOSPHODIESTERASE CBUA0032-RELATED"/>
    <property type="match status" value="1"/>
</dbReference>
<dbReference type="InterPro" id="IPR042281">
    <property type="entry name" value="GpdQ_beta-strand"/>
</dbReference>
<dbReference type="GO" id="GO:0004112">
    <property type="term" value="F:cyclic-nucleotide phosphodiesterase activity"/>
    <property type="evidence" value="ECO:0007669"/>
    <property type="project" value="InterPro"/>
</dbReference>
<dbReference type="RefSeq" id="WP_306886168.1">
    <property type="nucleotide sequence ID" value="NZ_JAUSUL010000002.1"/>
</dbReference>
<dbReference type="Gene3D" id="3.60.21.40">
    <property type="entry name" value="GpdQ, catalytic alpha/beta sandwich domain"/>
    <property type="match status" value="1"/>
</dbReference>
<dbReference type="Proteomes" id="UP001229244">
    <property type="component" value="Unassembled WGS sequence"/>
</dbReference>
<sequence length="276" mass="29615">MTTIVQLTDLHLRPRGTPALRVVETNMFAARAIRAVATLTSRPDAVIVTGDVADTADPRAYELAHELLAALPVPVYLLAGNHDSARTMRSAFADWPGVSEAPSDRVHYAAEIGDLRLVALDTSVEGQPYGSLGNEQLAWLDATLAAAPDRPTLIAMHHPPFTTGIAHMDRTRLTDSDAFAEIVSAHRQVRRIVCGHVHRTVVAPFGGTHAMIVPGVAHQVALDLTATSAAQFVMEPPAYGIHAWTGEDLVSHVAYVEAFPGPYPFSPAEGVFWPGD</sequence>
<evidence type="ECO:0000256" key="1">
    <source>
        <dbReference type="ARBA" id="ARBA00022723"/>
    </source>
</evidence>
<dbReference type="InterPro" id="IPR050884">
    <property type="entry name" value="CNP_phosphodiesterase-III"/>
</dbReference>
<dbReference type="CDD" id="cd07402">
    <property type="entry name" value="MPP_GpdQ"/>
    <property type="match status" value="1"/>
</dbReference>
<gene>
    <name evidence="6" type="ORF">J2S73_002801</name>
</gene>
<keyword evidence="7" id="KW-1185">Reference proteome</keyword>
<evidence type="ECO:0000256" key="3">
    <source>
        <dbReference type="ARBA" id="ARBA00023004"/>
    </source>
</evidence>
<dbReference type="InterPro" id="IPR042283">
    <property type="entry name" value="GpdQ_catalytic"/>
</dbReference>
<dbReference type="Pfam" id="PF00149">
    <property type="entry name" value="Metallophos"/>
    <property type="match status" value="1"/>
</dbReference>
<dbReference type="SUPFAM" id="SSF56300">
    <property type="entry name" value="Metallo-dependent phosphatases"/>
    <property type="match status" value="1"/>
</dbReference>
<accession>A0AAE3VPC4</accession>
<comment type="similarity">
    <text evidence="4">Belongs to the cyclic nucleotide phosphodiesterase class-III family.</text>
</comment>
<keyword evidence="1" id="KW-0479">Metal-binding</keyword>
<organism evidence="6 7">
    <name type="scientific">Amorphus orientalis</name>
    <dbReference type="NCBI Taxonomy" id="649198"/>
    <lineage>
        <taxon>Bacteria</taxon>
        <taxon>Pseudomonadati</taxon>
        <taxon>Pseudomonadota</taxon>
        <taxon>Alphaproteobacteria</taxon>
        <taxon>Hyphomicrobiales</taxon>
        <taxon>Amorphaceae</taxon>
        <taxon>Amorphus</taxon>
    </lineage>
</organism>
<dbReference type="AlphaFoldDB" id="A0AAE3VPC4"/>
<dbReference type="PANTHER" id="PTHR42988">
    <property type="entry name" value="PHOSPHOHYDROLASE"/>
    <property type="match status" value="1"/>
</dbReference>
<evidence type="ECO:0000256" key="2">
    <source>
        <dbReference type="ARBA" id="ARBA00022801"/>
    </source>
</evidence>
<evidence type="ECO:0000256" key="4">
    <source>
        <dbReference type="ARBA" id="ARBA00025742"/>
    </source>
</evidence>